<accession>A0A1W2BPE3</accession>
<proteinExistence type="inferred from homology"/>
<dbReference type="SUPFAM" id="SSF53850">
    <property type="entry name" value="Periplasmic binding protein-like II"/>
    <property type="match status" value="1"/>
</dbReference>
<organism evidence="3 4">
    <name type="scientific">Polynucleobacter kasalickyi</name>
    <dbReference type="NCBI Taxonomy" id="1938817"/>
    <lineage>
        <taxon>Bacteria</taxon>
        <taxon>Pseudomonadati</taxon>
        <taxon>Pseudomonadota</taxon>
        <taxon>Betaproteobacteria</taxon>
        <taxon>Burkholderiales</taxon>
        <taxon>Burkholderiaceae</taxon>
        <taxon>Polynucleobacter</taxon>
    </lineage>
</organism>
<keyword evidence="2" id="KW-0732">Signal</keyword>
<dbReference type="AlphaFoldDB" id="A0A1W2BPE3"/>
<protein>
    <submittedName>
        <fullName evidence="3">Tripartite-type tricarboxylate transporter, receptor component TctC</fullName>
    </submittedName>
</protein>
<gene>
    <name evidence="3" type="ORF">SAMN06296008_11470</name>
</gene>
<dbReference type="Gene3D" id="3.40.190.10">
    <property type="entry name" value="Periplasmic binding protein-like II"/>
    <property type="match status" value="1"/>
</dbReference>
<feature type="signal peptide" evidence="2">
    <location>
        <begin position="1"/>
        <end position="21"/>
    </location>
</feature>
<evidence type="ECO:0000313" key="4">
    <source>
        <dbReference type="Proteomes" id="UP000192708"/>
    </source>
</evidence>
<keyword evidence="4" id="KW-1185">Reference proteome</keyword>
<dbReference type="Proteomes" id="UP000192708">
    <property type="component" value="Unassembled WGS sequence"/>
</dbReference>
<dbReference type="STRING" id="1938817.SAMN06296008_11470"/>
<dbReference type="RefSeq" id="WP_084285258.1">
    <property type="nucleotide sequence ID" value="NZ_FWXJ01000014.1"/>
</dbReference>
<name>A0A1W2BPE3_9BURK</name>
<dbReference type="CDD" id="cd13578">
    <property type="entry name" value="PBP2_Bug27"/>
    <property type="match status" value="1"/>
</dbReference>
<evidence type="ECO:0000256" key="2">
    <source>
        <dbReference type="SAM" id="SignalP"/>
    </source>
</evidence>
<evidence type="ECO:0000256" key="1">
    <source>
        <dbReference type="ARBA" id="ARBA00006987"/>
    </source>
</evidence>
<dbReference type="PIRSF" id="PIRSF017082">
    <property type="entry name" value="YflP"/>
    <property type="match status" value="1"/>
</dbReference>
<keyword evidence="3" id="KW-0675">Receptor</keyword>
<dbReference type="InterPro" id="IPR042100">
    <property type="entry name" value="Bug_dom1"/>
</dbReference>
<evidence type="ECO:0000313" key="3">
    <source>
        <dbReference type="EMBL" id="SMC74674.1"/>
    </source>
</evidence>
<dbReference type="Gene3D" id="3.40.190.150">
    <property type="entry name" value="Bordetella uptake gene, domain 1"/>
    <property type="match status" value="1"/>
</dbReference>
<comment type="similarity">
    <text evidence="1">Belongs to the UPF0065 (bug) family.</text>
</comment>
<sequence length="320" mass="34832">MKLISWLFLLCLSIFTSLTVAQSYPNKPIKLIVPFAPGGPIDQTARIVSQKMSDLWGQTVIVENKTGANGVISAEYAMSLPADGYSLLFSVIHHTVLPSLKNNLSYNIEKDFLPVTSVAVYPIILVVNNNFPAKNIPELIKYAKENPGKLTFGHSGYGGGTYLAGELFKMQAKVDIRDIPYKGSAPAMADLLGAHVDMMFSDAPTSMQHILANKLKPLAISSSSRLALLPNLPNFTEVGLPNYNAYSWGGISVKAGTPSDIVQKLNTDIVKILNDPQVKEQFAKIGAEPQPSNTQQYGAFIHAEIAKWADMVKQGQIKID</sequence>
<dbReference type="OrthoDB" id="8678477at2"/>
<dbReference type="PANTHER" id="PTHR42928:SF5">
    <property type="entry name" value="BLR1237 PROTEIN"/>
    <property type="match status" value="1"/>
</dbReference>
<dbReference type="EMBL" id="FWXJ01000014">
    <property type="protein sequence ID" value="SMC74674.1"/>
    <property type="molecule type" value="Genomic_DNA"/>
</dbReference>
<dbReference type="PANTHER" id="PTHR42928">
    <property type="entry name" value="TRICARBOXYLATE-BINDING PROTEIN"/>
    <property type="match status" value="1"/>
</dbReference>
<reference evidence="3 4" key="1">
    <citation type="submission" date="2017-04" db="EMBL/GenBank/DDBJ databases">
        <authorList>
            <person name="Afonso C.L."/>
            <person name="Miller P.J."/>
            <person name="Scott M.A."/>
            <person name="Spackman E."/>
            <person name="Goraichik I."/>
            <person name="Dimitrov K.M."/>
            <person name="Suarez D.L."/>
            <person name="Swayne D.E."/>
        </authorList>
    </citation>
    <scope>NUCLEOTIDE SEQUENCE [LARGE SCALE GENOMIC DNA]</scope>
    <source>
        <strain evidence="3 4">VK13</strain>
    </source>
</reference>
<dbReference type="Pfam" id="PF03401">
    <property type="entry name" value="TctC"/>
    <property type="match status" value="1"/>
</dbReference>
<dbReference type="InterPro" id="IPR005064">
    <property type="entry name" value="BUG"/>
</dbReference>
<feature type="chain" id="PRO_5013252594" evidence="2">
    <location>
        <begin position="22"/>
        <end position="320"/>
    </location>
</feature>